<dbReference type="EMBL" id="JAAXPJ010000023">
    <property type="protein sequence ID" value="NKZ15665.1"/>
    <property type="molecule type" value="Genomic_DNA"/>
</dbReference>
<evidence type="ECO:0000256" key="1">
    <source>
        <dbReference type="ARBA" id="ARBA00023015"/>
    </source>
</evidence>
<evidence type="ECO:0000313" key="6">
    <source>
        <dbReference type="EMBL" id="NKZ15665.1"/>
    </source>
</evidence>
<evidence type="ECO:0000256" key="3">
    <source>
        <dbReference type="ARBA" id="ARBA00023163"/>
    </source>
</evidence>
<proteinExistence type="predicted"/>
<evidence type="ECO:0000313" key="7">
    <source>
        <dbReference type="Proteomes" id="UP000518188"/>
    </source>
</evidence>
<dbReference type="InterPro" id="IPR009057">
    <property type="entry name" value="Homeodomain-like_sf"/>
</dbReference>
<comment type="caution">
    <text evidence="6">The sequence shown here is derived from an EMBL/GenBank/DDBJ whole genome shotgun (WGS) entry which is preliminary data.</text>
</comment>
<dbReference type="InterPro" id="IPR050109">
    <property type="entry name" value="HTH-type_TetR-like_transc_reg"/>
</dbReference>
<dbReference type="PROSITE" id="PS50977">
    <property type="entry name" value="HTH_TETR_2"/>
    <property type="match status" value="1"/>
</dbReference>
<dbReference type="SUPFAM" id="SSF48498">
    <property type="entry name" value="Tetracyclin repressor-like, C-terminal domain"/>
    <property type="match status" value="1"/>
</dbReference>
<dbReference type="RefSeq" id="WP_044519886.1">
    <property type="nucleotide sequence ID" value="NZ_HG322952.1"/>
</dbReference>
<protein>
    <submittedName>
        <fullName evidence="6">TetR/AcrR family transcriptional regulator</fullName>
    </submittedName>
</protein>
<dbReference type="SUPFAM" id="SSF46689">
    <property type="entry name" value="Homeodomain-like"/>
    <property type="match status" value="1"/>
</dbReference>
<dbReference type="GO" id="GO:0003700">
    <property type="term" value="F:DNA-binding transcription factor activity"/>
    <property type="evidence" value="ECO:0007669"/>
    <property type="project" value="TreeGrafter"/>
</dbReference>
<dbReference type="PANTHER" id="PTHR30055:SF148">
    <property type="entry name" value="TETR-FAMILY TRANSCRIPTIONAL REGULATOR"/>
    <property type="match status" value="1"/>
</dbReference>
<reference evidence="6 7" key="1">
    <citation type="submission" date="2020-04" db="EMBL/GenBank/DDBJ databases">
        <title>MicrobeNet Type strains.</title>
        <authorList>
            <person name="Nicholson A.C."/>
        </authorList>
    </citation>
    <scope>NUCLEOTIDE SEQUENCE [LARGE SCALE GENOMIC DNA]</scope>
    <source>
        <strain evidence="6 7">ATCC 700731</strain>
    </source>
</reference>
<dbReference type="PANTHER" id="PTHR30055">
    <property type="entry name" value="HTH-TYPE TRANSCRIPTIONAL REGULATOR RUTR"/>
    <property type="match status" value="1"/>
</dbReference>
<keyword evidence="3" id="KW-0804">Transcription</keyword>
<evidence type="ECO:0000259" key="5">
    <source>
        <dbReference type="PROSITE" id="PS50977"/>
    </source>
</evidence>
<dbReference type="PRINTS" id="PR00455">
    <property type="entry name" value="HTHTETR"/>
</dbReference>
<dbReference type="Gene3D" id="1.10.10.60">
    <property type="entry name" value="Homeodomain-like"/>
    <property type="match status" value="1"/>
</dbReference>
<dbReference type="GO" id="GO:0000976">
    <property type="term" value="F:transcription cis-regulatory region binding"/>
    <property type="evidence" value="ECO:0007669"/>
    <property type="project" value="TreeGrafter"/>
</dbReference>
<keyword evidence="1" id="KW-0805">Transcription regulation</keyword>
<dbReference type="InterPro" id="IPR036271">
    <property type="entry name" value="Tet_transcr_reg_TetR-rel_C_sf"/>
</dbReference>
<dbReference type="InterPro" id="IPR001647">
    <property type="entry name" value="HTH_TetR"/>
</dbReference>
<dbReference type="AlphaFoldDB" id="A0A7X6MVE7"/>
<name>A0A7X6MVE7_9MYCO</name>
<evidence type="ECO:0000256" key="2">
    <source>
        <dbReference type="ARBA" id="ARBA00023125"/>
    </source>
</evidence>
<evidence type="ECO:0000256" key="4">
    <source>
        <dbReference type="PROSITE-ProRule" id="PRU00335"/>
    </source>
</evidence>
<organism evidence="6 7">
    <name type="scientific">Mycolicibacterium septicum DSM 44393</name>
    <dbReference type="NCBI Taxonomy" id="1341646"/>
    <lineage>
        <taxon>Bacteria</taxon>
        <taxon>Bacillati</taxon>
        <taxon>Actinomycetota</taxon>
        <taxon>Actinomycetes</taxon>
        <taxon>Mycobacteriales</taxon>
        <taxon>Mycobacteriaceae</taxon>
        <taxon>Mycolicibacterium</taxon>
    </lineage>
</organism>
<gene>
    <name evidence="6" type="ORF">HGA11_32315</name>
</gene>
<dbReference type="InterPro" id="IPR011075">
    <property type="entry name" value="TetR_C"/>
</dbReference>
<sequence>MAAERPGGRTAAVRAAVLRATADLLIEAGLEGLELTAVAERAGVGKSTVYRRWGSVPALVADLLADMAEQSVPRTDTGSLRGDLRANATLVRRTLNDARQGRLFKAAIAAATCDQHTAAALQVFYDRRIAEWAGCVTDAVERGEVPAGTDAAAVIRQVSAPLYYQFLTSTRTLTVADAHRAVDAAIAAAVAGVFT</sequence>
<accession>A0A7X6MVE7</accession>
<dbReference type="Pfam" id="PF00440">
    <property type="entry name" value="TetR_N"/>
    <property type="match status" value="1"/>
</dbReference>
<feature type="DNA-binding region" description="H-T-H motif" evidence="4">
    <location>
        <begin position="34"/>
        <end position="53"/>
    </location>
</feature>
<keyword evidence="2 4" id="KW-0238">DNA-binding</keyword>
<dbReference type="Gene3D" id="1.10.357.10">
    <property type="entry name" value="Tetracycline Repressor, domain 2"/>
    <property type="match status" value="1"/>
</dbReference>
<dbReference type="Proteomes" id="UP000518188">
    <property type="component" value="Unassembled WGS sequence"/>
</dbReference>
<dbReference type="Pfam" id="PF16859">
    <property type="entry name" value="TetR_C_11"/>
    <property type="match status" value="1"/>
</dbReference>
<feature type="domain" description="HTH tetR-type" evidence="5">
    <location>
        <begin position="11"/>
        <end position="71"/>
    </location>
</feature>